<dbReference type="InterPro" id="IPR000073">
    <property type="entry name" value="AB_hydrolase_1"/>
</dbReference>
<keyword evidence="2" id="KW-0378">Hydrolase</keyword>
<feature type="domain" description="AB hydrolase-1" evidence="1">
    <location>
        <begin position="72"/>
        <end position="254"/>
    </location>
</feature>
<accession>A0ABY8ARF4</accession>
<dbReference type="EMBL" id="CP119078">
    <property type="protein sequence ID" value="WED43265.1"/>
    <property type="molecule type" value="Genomic_DNA"/>
</dbReference>
<sequence>MRLPLLFRIYRRALSITSYLFPALAGIISAKRFLTPTKHPRPHWEQKIIKTGEEKTLANNLKSWRWGIGPKILLLHGWDGRGSQLGFFIEPLVKAGFQVIAIDGPAHGDSPGKRTNLGEFAQKIVEIQNELGTFYGVIAHSFGGPAIILATDKGFSVSKLVLVSSPCDLQKIFDNFTHFMGLSPRSRRYFQSYIEKEAALKVRDVQPKEIIKRIGKPILIIHDKKDAEVPYSEALQLTADLHDYDYLFTEGLGHRRILKSEQLLDKIVSFFRK</sequence>
<dbReference type="PANTHER" id="PTHR43433:SF5">
    <property type="entry name" value="AB HYDROLASE-1 DOMAIN-CONTAINING PROTEIN"/>
    <property type="match status" value="1"/>
</dbReference>
<protein>
    <submittedName>
        <fullName evidence="2">Alpha/beta hydrolase</fullName>
    </submittedName>
</protein>
<name>A0ABY8ARF4_9GAMM</name>
<organism evidence="2 3">
    <name type="scientific">Legionella cardiaca</name>
    <dbReference type="NCBI Taxonomy" id="1071983"/>
    <lineage>
        <taxon>Bacteria</taxon>
        <taxon>Pseudomonadati</taxon>
        <taxon>Pseudomonadota</taxon>
        <taxon>Gammaproteobacteria</taxon>
        <taxon>Legionellales</taxon>
        <taxon>Legionellaceae</taxon>
        <taxon>Legionella</taxon>
    </lineage>
</organism>
<reference evidence="2 3" key="1">
    <citation type="submission" date="2023-02" db="EMBL/GenBank/DDBJ databases">
        <title>Genome Sequence of L. cardiaca H63T.</title>
        <authorList>
            <person name="Lopez A.E."/>
            <person name="Cianciotto N.P."/>
        </authorList>
    </citation>
    <scope>NUCLEOTIDE SEQUENCE [LARGE SCALE GENOMIC DNA]</scope>
    <source>
        <strain evidence="2 3">H63</strain>
    </source>
</reference>
<keyword evidence="3" id="KW-1185">Reference proteome</keyword>
<dbReference type="SUPFAM" id="SSF53474">
    <property type="entry name" value="alpha/beta-Hydrolases"/>
    <property type="match status" value="1"/>
</dbReference>
<dbReference type="GO" id="GO:0016787">
    <property type="term" value="F:hydrolase activity"/>
    <property type="evidence" value="ECO:0007669"/>
    <property type="project" value="UniProtKB-KW"/>
</dbReference>
<proteinExistence type="predicted"/>
<evidence type="ECO:0000313" key="3">
    <source>
        <dbReference type="Proteomes" id="UP001222087"/>
    </source>
</evidence>
<dbReference type="RefSeq" id="WP_275089078.1">
    <property type="nucleotide sequence ID" value="NZ_CP119078.1"/>
</dbReference>
<dbReference type="Pfam" id="PF12697">
    <property type="entry name" value="Abhydrolase_6"/>
    <property type="match status" value="1"/>
</dbReference>
<dbReference type="InterPro" id="IPR029058">
    <property type="entry name" value="AB_hydrolase_fold"/>
</dbReference>
<dbReference type="Gene3D" id="3.40.50.1820">
    <property type="entry name" value="alpha/beta hydrolase"/>
    <property type="match status" value="1"/>
</dbReference>
<gene>
    <name evidence="2" type="ORF">PXX05_00370</name>
</gene>
<evidence type="ECO:0000313" key="2">
    <source>
        <dbReference type="EMBL" id="WED43265.1"/>
    </source>
</evidence>
<evidence type="ECO:0000259" key="1">
    <source>
        <dbReference type="Pfam" id="PF12697"/>
    </source>
</evidence>
<dbReference type="InterPro" id="IPR050471">
    <property type="entry name" value="AB_hydrolase"/>
</dbReference>
<dbReference type="Proteomes" id="UP001222087">
    <property type="component" value="Chromosome"/>
</dbReference>
<dbReference type="PANTHER" id="PTHR43433">
    <property type="entry name" value="HYDROLASE, ALPHA/BETA FOLD FAMILY PROTEIN"/>
    <property type="match status" value="1"/>
</dbReference>